<dbReference type="PANTHER" id="PTHR21505">
    <property type="entry name" value="MADF DOMAIN-CONTAINING PROTEIN-RELATED"/>
    <property type="match status" value="1"/>
</dbReference>
<accession>A0AAV0WN88</accession>
<evidence type="ECO:0000313" key="3">
    <source>
        <dbReference type="Proteomes" id="UP001160148"/>
    </source>
</evidence>
<dbReference type="InterPro" id="IPR006578">
    <property type="entry name" value="MADF-dom"/>
</dbReference>
<dbReference type="AlphaFoldDB" id="A0AAV0WN88"/>
<evidence type="ECO:0000313" key="2">
    <source>
        <dbReference type="EMBL" id="CAI6357484.1"/>
    </source>
</evidence>
<dbReference type="EMBL" id="CARXXK010000002">
    <property type="protein sequence ID" value="CAI6357484.1"/>
    <property type="molecule type" value="Genomic_DNA"/>
</dbReference>
<feature type="domain" description="MADF" evidence="1">
    <location>
        <begin position="9"/>
        <end position="104"/>
    </location>
</feature>
<comment type="caution">
    <text evidence="2">The sequence shown here is derived from an EMBL/GenBank/DDBJ whole genome shotgun (WGS) entry which is preliminary data.</text>
</comment>
<sequence length="123" mass="14732">MTKQFNIFDFLEEYEKLPCLWDKDSDDFKLRTKRDNAEEYLLKTFKITTVKELRQKIRSIRCTYNQEVSKIKSSMTTGSGLNNIYKPKLVWFDLANSFLKKTHQNKNETDTNLASILYYCLFF</sequence>
<organism evidence="2 3">
    <name type="scientific">Macrosiphum euphorbiae</name>
    <name type="common">potato aphid</name>
    <dbReference type="NCBI Taxonomy" id="13131"/>
    <lineage>
        <taxon>Eukaryota</taxon>
        <taxon>Metazoa</taxon>
        <taxon>Ecdysozoa</taxon>
        <taxon>Arthropoda</taxon>
        <taxon>Hexapoda</taxon>
        <taxon>Insecta</taxon>
        <taxon>Pterygota</taxon>
        <taxon>Neoptera</taxon>
        <taxon>Paraneoptera</taxon>
        <taxon>Hemiptera</taxon>
        <taxon>Sternorrhyncha</taxon>
        <taxon>Aphidomorpha</taxon>
        <taxon>Aphidoidea</taxon>
        <taxon>Aphididae</taxon>
        <taxon>Macrosiphini</taxon>
        <taxon>Macrosiphum</taxon>
    </lineage>
</organism>
<dbReference type="Pfam" id="PF10545">
    <property type="entry name" value="MADF_DNA_bdg"/>
    <property type="match status" value="1"/>
</dbReference>
<reference evidence="2 3" key="1">
    <citation type="submission" date="2023-01" db="EMBL/GenBank/DDBJ databases">
        <authorList>
            <person name="Whitehead M."/>
        </authorList>
    </citation>
    <scope>NUCLEOTIDE SEQUENCE [LARGE SCALE GENOMIC DNA]</scope>
</reference>
<protein>
    <recommendedName>
        <fullName evidence="1">MADF domain-containing protein</fullName>
    </recommendedName>
</protein>
<keyword evidence="3" id="KW-1185">Reference proteome</keyword>
<dbReference type="Proteomes" id="UP001160148">
    <property type="component" value="Unassembled WGS sequence"/>
</dbReference>
<evidence type="ECO:0000259" key="1">
    <source>
        <dbReference type="PROSITE" id="PS51029"/>
    </source>
</evidence>
<proteinExistence type="predicted"/>
<dbReference type="PANTHER" id="PTHR21505:SF8">
    <property type="entry name" value="DPT-YFP REPRESSOR BY OVEREXPRESSION, ISOFORM D-RELATED"/>
    <property type="match status" value="1"/>
</dbReference>
<dbReference type="PROSITE" id="PS51029">
    <property type="entry name" value="MADF"/>
    <property type="match status" value="1"/>
</dbReference>
<gene>
    <name evidence="2" type="ORF">MEUPH1_LOCUS13107</name>
</gene>
<name>A0AAV0WN88_9HEMI</name>